<evidence type="ECO:0000313" key="4">
    <source>
        <dbReference type="Proteomes" id="UP000054686"/>
    </source>
</evidence>
<sequence length="520" mass="55379">MSTPNYGGQPGPNGQFQGQVPQPGAYNPQYQGQAPQPGAYNPQYQGQAPQPGAYNPQYQGQAPQPGAYNPQYQGQAPQQGAKKSRGKMAAIISVIVVAVLVIIGGGAFALTRMVGGGYKSPEALAEGIDSAFSKNSLVSLAGALSPSEITAATAWQKDYKANGGANWSKVMDAQALKDYIDQIEIKNSDMEYTVDSKSDQLALITITKWDGDIQVKPELADKIREHYKEAKGSDLTANESKVFDDMKERIEKNPTTSGNVLTNFPNNKLTLVSVQEDGKWYLSGYMTAAEQYLGTGSGQPNYSAKFSDVKGASSPEEAVSGMVDALRNGASLGSEEVYRYLDLPERRVAAVYGGSGSTGGVGDSIQVNWGLTSTKVSGGAVVNFGTTSITFDGNYKVEFNNDTVTYSYADSGSSYNSRYTSSKPQSQTVRFTEGLVNPERLGIFAVQDNTGWHVSFISTVGNLNLLEATDAAVNEAVNGMSGFAGSSADVSADEMRDMATTNKPVGAMLVIVWNFMKSSN</sequence>
<protein>
    <submittedName>
        <fullName evidence="3">Uncharacterized protein</fullName>
    </submittedName>
</protein>
<comment type="caution">
    <text evidence="3">The sequence shown here is derived from an EMBL/GenBank/DDBJ whole genome shotgun (WGS) entry which is preliminary data.</text>
</comment>
<keyword evidence="2" id="KW-0812">Transmembrane</keyword>
<name>A0A0V8RZ72_9ACTO</name>
<evidence type="ECO:0000256" key="2">
    <source>
        <dbReference type="SAM" id="Phobius"/>
    </source>
</evidence>
<accession>A0A0V8RZ72</accession>
<reference evidence="3 4" key="1">
    <citation type="submission" date="2015-10" db="EMBL/GenBank/DDBJ databases">
        <title>Draft Genome of Actinomyces odontolyticus subsp. actinosynbacter strain XH001.</title>
        <authorList>
            <person name="Mclean J.S."/>
            <person name="He X."/>
        </authorList>
    </citation>
    <scope>NUCLEOTIDE SEQUENCE [LARGE SCALE GENOMIC DNA]</scope>
    <source>
        <strain evidence="3 4">XH001</strain>
    </source>
</reference>
<dbReference type="SUPFAM" id="SSF81995">
    <property type="entry name" value="beta-sandwich domain of Sec23/24"/>
    <property type="match status" value="1"/>
</dbReference>
<dbReference type="RefSeq" id="WP_060566081.1">
    <property type="nucleotide sequence ID" value="NZ_CP040006.1"/>
</dbReference>
<dbReference type="EMBL" id="LLVT01000001">
    <property type="protein sequence ID" value="KSW13304.1"/>
    <property type="molecule type" value="Genomic_DNA"/>
</dbReference>
<evidence type="ECO:0000313" key="3">
    <source>
        <dbReference type="EMBL" id="KSW13304.1"/>
    </source>
</evidence>
<keyword evidence="2" id="KW-0472">Membrane</keyword>
<organism evidence="3 4">
    <name type="scientific">Schaalia odontolytica</name>
    <dbReference type="NCBI Taxonomy" id="1660"/>
    <lineage>
        <taxon>Bacteria</taxon>
        <taxon>Bacillati</taxon>
        <taxon>Actinomycetota</taxon>
        <taxon>Actinomycetes</taxon>
        <taxon>Actinomycetales</taxon>
        <taxon>Actinomycetaceae</taxon>
        <taxon>Schaalia</taxon>
    </lineage>
</organism>
<feature type="transmembrane region" description="Helical" evidence="2">
    <location>
        <begin position="88"/>
        <end position="110"/>
    </location>
</feature>
<feature type="region of interest" description="Disordered" evidence="1">
    <location>
        <begin position="1"/>
        <end position="80"/>
    </location>
</feature>
<keyword evidence="2" id="KW-1133">Transmembrane helix</keyword>
<gene>
    <name evidence="3" type="ORF">APY09_02825</name>
</gene>
<dbReference type="AlphaFoldDB" id="A0A0V8RZ72"/>
<dbReference type="Proteomes" id="UP000054686">
    <property type="component" value="Unassembled WGS sequence"/>
</dbReference>
<evidence type="ECO:0000256" key="1">
    <source>
        <dbReference type="SAM" id="MobiDB-lite"/>
    </source>
</evidence>
<proteinExistence type="predicted"/>
<dbReference type="OrthoDB" id="3249486at2"/>